<keyword evidence="6" id="KW-0472">Membrane</keyword>
<dbReference type="Pfam" id="PF07714">
    <property type="entry name" value="PK_Tyr_Ser-Thr"/>
    <property type="match status" value="1"/>
</dbReference>
<dbReference type="SUPFAM" id="SSF56112">
    <property type="entry name" value="Protein kinase-like (PK-like)"/>
    <property type="match status" value="1"/>
</dbReference>
<dbReference type="PANTHER" id="PTHR27002:SF4">
    <property type="entry name" value="CYSTEINE-RICH RECEPTOR-LIKE PROTEIN KINASE 43"/>
    <property type="match status" value="1"/>
</dbReference>
<keyword evidence="3" id="KW-0547">Nucleotide-binding</keyword>
<dbReference type="InterPro" id="IPR001245">
    <property type="entry name" value="Ser-Thr/Tyr_kinase_cat_dom"/>
</dbReference>
<dbReference type="AlphaFoldDB" id="A0AAV5KY84"/>
<dbReference type="GO" id="GO:0004674">
    <property type="term" value="F:protein serine/threonine kinase activity"/>
    <property type="evidence" value="ECO:0007669"/>
    <property type="project" value="UniProtKB-KW"/>
</dbReference>
<dbReference type="GO" id="GO:0005886">
    <property type="term" value="C:plasma membrane"/>
    <property type="evidence" value="ECO:0007669"/>
    <property type="project" value="TreeGrafter"/>
</dbReference>
<gene>
    <name evidence="8" type="ORF">SLEP1_g38730</name>
</gene>
<evidence type="ECO:0000256" key="3">
    <source>
        <dbReference type="ARBA" id="ARBA00022741"/>
    </source>
</evidence>
<evidence type="ECO:0000256" key="4">
    <source>
        <dbReference type="ARBA" id="ARBA00022777"/>
    </source>
</evidence>
<dbReference type="PROSITE" id="PS50011">
    <property type="entry name" value="PROTEIN_KINASE_DOM"/>
    <property type="match status" value="1"/>
</dbReference>
<dbReference type="InterPro" id="IPR000719">
    <property type="entry name" value="Prot_kinase_dom"/>
</dbReference>
<keyword evidence="5" id="KW-0067">ATP-binding</keyword>
<name>A0AAV5KY84_9ROSI</name>
<dbReference type="Gene3D" id="3.30.200.20">
    <property type="entry name" value="Phosphorylase Kinase, domain 1"/>
    <property type="match status" value="1"/>
</dbReference>
<evidence type="ECO:0000256" key="2">
    <source>
        <dbReference type="ARBA" id="ARBA00022679"/>
    </source>
</evidence>
<protein>
    <recommendedName>
        <fullName evidence="7">Protein kinase domain-containing protein</fullName>
    </recommendedName>
</protein>
<feature type="transmembrane region" description="Helical" evidence="6">
    <location>
        <begin position="34"/>
        <end position="51"/>
    </location>
</feature>
<evidence type="ECO:0000259" key="7">
    <source>
        <dbReference type="PROSITE" id="PS50011"/>
    </source>
</evidence>
<sequence>MIKPKNFLQNLIKIFKFGSGKGKMHDPDRFSSNLLMGFCFLGLLFTGSWISRRKNEEDLQKVAEDLQKIAEREQKHFPFETLVAATKDFHSTHKFGQGGFGPVFKGRLSDGREIAVKRLSQTSNQGKKEFQNEAKLLACVQHQNVVNLLGYSVHGTKKLLVYEYVSNESLDKLLFSKYRSFRCAFLSFFYHLHMRCRFWFEKEPSTI</sequence>
<organism evidence="8 9">
    <name type="scientific">Rubroshorea leprosula</name>
    <dbReference type="NCBI Taxonomy" id="152421"/>
    <lineage>
        <taxon>Eukaryota</taxon>
        <taxon>Viridiplantae</taxon>
        <taxon>Streptophyta</taxon>
        <taxon>Embryophyta</taxon>
        <taxon>Tracheophyta</taxon>
        <taxon>Spermatophyta</taxon>
        <taxon>Magnoliopsida</taxon>
        <taxon>eudicotyledons</taxon>
        <taxon>Gunneridae</taxon>
        <taxon>Pentapetalae</taxon>
        <taxon>rosids</taxon>
        <taxon>malvids</taxon>
        <taxon>Malvales</taxon>
        <taxon>Dipterocarpaceae</taxon>
        <taxon>Rubroshorea</taxon>
    </lineage>
</organism>
<comment type="caution">
    <text evidence="8">The sequence shown here is derived from an EMBL/GenBank/DDBJ whole genome shotgun (WGS) entry which is preliminary data.</text>
</comment>
<keyword evidence="4" id="KW-0418">Kinase</keyword>
<proteinExistence type="predicted"/>
<evidence type="ECO:0000256" key="5">
    <source>
        <dbReference type="ARBA" id="ARBA00022840"/>
    </source>
</evidence>
<reference evidence="8 9" key="1">
    <citation type="journal article" date="2021" name="Commun. Biol.">
        <title>The genome of Shorea leprosula (Dipterocarpaceae) highlights the ecological relevance of drought in aseasonal tropical rainforests.</title>
        <authorList>
            <person name="Ng K.K.S."/>
            <person name="Kobayashi M.J."/>
            <person name="Fawcett J.A."/>
            <person name="Hatakeyama M."/>
            <person name="Paape T."/>
            <person name="Ng C.H."/>
            <person name="Ang C.C."/>
            <person name="Tnah L.H."/>
            <person name="Lee C.T."/>
            <person name="Nishiyama T."/>
            <person name="Sese J."/>
            <person name="O'Brien M.J."/>
            <person name="Copetti D."/>
            <person name="Mohd Noor M.I."/>
            <person name="Ong R.C."/>
            <person name="Putra M."/>
            <person name="Sireger I.Z."/>
            <person name="Indrioko S."/>
            <person name="Kosugi Y."/>
            <person name="Izuno A."/>
            <person name="Isagi Y."/>
            <person name="Lee S.L."/>
            <person name="Shimizu K.K."/>
        </authorList>
    </citation>
    <scope>NUCLEOTIDE SEQUENCE [LARGE SCALE GENOMIC DNA]</scope>
    <source>
        <strain evidence="8">214</strain>
    </source>
</reference>
<evidence type="ECO:0000256" key="6">
    <source>
        <dbReference type="SAM" id="Phobius"/>
    </source>
</evidence>
<dbReference type="FunFam" id="3.30.200.20:FF:000327">
    <property type="entry name" value="Cysteine-rich receptor-like protein kinase 10"/>
    <property type="match status" value="1"/>
</dbReference>
<keyword evidence="1" id="KW-0723">Serine/threonine-protein kinase</keyword>
<dbReference type="GO" id="GO:0005524">
    <property type="term" value="F:ATP binding"/>
    <property type="evidence" value="ECO:0007669"/>
    <property type="project" value="UniProtKB-KW"/>
</dbReference>
<dbReference type="Proteomes" id="UP001054252">
    <property type="component" value="Unassembled WGS sequence"/>
</dbReference>
<keyword evidence="9" id="KW-1185">Reference proteome</keyword>
<dbReference type="InterPro" id="IPR011009">
    <property type="entry name" value="Kinase-like_dom_sf"/>
</dbReference>
<accession>A0AAV5KY84</accession>
<evidence type="ECO:0000256" key="1">
    <source>
        <dbReference type="ARBA" id="ARBA00022527"/>
    </source>
</evidence>
<dbReference type="PANTHER" id="PTHR27002">
    <property type="entry name" value="RECEPTOR-LIKE SERINE/THREONINE-PROTEIN KINASE SD1-8"/>
    <property type="match status" value="1"/>
</dbReference>
<evidence type="ECO:0000313" key="8">
    <source>
        <dbReference type="EMBL" id="GKV29839.1"/>
    </source>
</evidence>
<dbReference type="EMBL" id="BPVZ01000084">
    <property type="protein sequence ID" value="GKV29839.1"/>
    <property type="molecule type" value="Genomic_DNA"/>
</dbReference>
<keyword evidence="2" id="KW-0808">Transferase</keyword>
<keyword evidence="6" id="KW-1133">Transmembrane helix</keyword>
<keyword evidence="6" id="KW-0812">Transmembrane</keyword>
<feature type="domain" description="Protein kinase" evidence="7">
    <location>
        <begin position="89"/>
        <end position="207"/>
    </location>
</feature>
<evidence type="ECO:0000313" key="9">
    <source>
        <dbReference type="Proteomes" id="UP001054252"/>
    </source>
</evidence>